<dbReference type="Pfam" id="PF18950">
    <property type="entry name" value="DUF5694"/>
    <property type="match status" value="1"/>
</dbReference>
<proteinExistence type="predicted"/>
<evidence type="ECO:0008006" key="6">
    <source>
        <dbReference type="Google" id="ProtNLM"/>
    </source>
</evidence>
<reference evidence="4" key="2">
    <citation type="submission" date="2016-12" db="EMBL/GenBank/DDBJ databases">
        <title>Whole genome sequencing of Sphingomonas sp. ABOJV.</title>
        <authorList>
            <person name="Conlan S."/>
            <person name="Thomas P.J."/>
            <person name="Mullikin J."/>
            <person name="Palmore T.N."/>
            <person name="Frank K.M."/>
            <person name="Segre J.A."/>
        </authorList>
    </citation>
    <scope>NUCLEOTIDE SEQUENCE [LARGE SCALE GENOMIC DNA]</scope>
    <source>
        <strain evidence="4">ABOJV</strain>
    </source>
</reference>
<gene>
    <name evidence="2" type="ORF">BRX40_10320</name>
    <name evidence="3" type="ORF">CA257_13765</name>
</gene>
<dbReference type="Proteomes" id="UP000185161">
    <property type="component" value="Chromosome"/>
</dbReference>
<evidence type="ECO:0000313" key="3">
    <source>
        <dbReference type="EMBL" id="RSV01771.1"/>
    </source>
</evidence>
<dbReference type="EMBL" id="QQWO01000011">
    <property type="protein sequence ID" value="RSV01771.1"/>
    <property type="molecule type" value="Genomic_DNA"/>
</dbReference>
<feature type="signal peptide" evidence="1">
    <location>
        <begin position="1"/>
        <end position="27"/>
    </location>
</feature>
<dbReference type="KEGG" id="skr:BRX40_10320"/>
<reference evidence="2" key="1">
    <citation type="submission" date="2016-12" db="EMBL/GenBank/DDBJ databases">
        <title>Whole genome sequencing of Sphingomonas koreensis.</title>
        <authorList>
            <person name="Conlan S."/>
            <person name="Thomas P.J."/>
            <person name="Mullikin J."/>
            <person name="Palmore T.N."/>
            <person name="Frank K.M."/>
            <person name="Segre J.A."/>
        </authorList>
    </citation>
    <scope>NUCLEOTIDE SEQUENCE</scope>
    <source>
        <strain evidence="2">ABOJV</strain>
    </source>
</reference>
<sequence>MDRVRYRKTIAALSLLLGVSASGAAMAREEYRPSFHPDRLKGPPAGKPNEVLTLGSPHLSEFGETFRPEMLAPLIERLAGWRPAIIAIERVSGLQCDALRRYPSRYTSTLKNYCPDPIAAAKATGLDVPAANAEAERLLAAWPASPSPSQRRHLAAVFLAAGETPSALVQWLRLPAGEQREGDGLSADLVALLNRQKERRNEINLIAAPLAARLGHERLWSVDDHSADRPDPVDAKAYGEALQRAWDNPATKARLAEDKALQAGLAQPDGILKMYRAYNAPQAPLLAYQSDFGAALSEPSGQAFGRSYVGYWETRNLRMVANIRDVLGQHTGSRLLAIVGASHKGYYEAYLNQMHDVKLTDANSLLR</sequence>
<evidence type="ECO:0000313" key="2">
    <source>
        <dbReference type="EMBL" id="APR52766.1"/>
    </source>
</evidence>
<dbReference type="OrthoDB" id="69432at2"/>
<protein>
    <recommendedName>
        <fullName evidence="6">TraB/GumN family protein</fullName>
    </recommendedName>
</protein>
<dbReference type="AlphaFoldDB" id="A0A1L6JA85"/>
<dbReference type="InterPro" id="IPR043749">
    <property type="entry name" value="DUF5694"/>
</dbReference>
<keyword evidence="4" id="KW-1185">Reference proteome</keyword>
<dbReference type="Proteomes" id="UP000286681">
    <property type="component" value="Unassembled WGS sequence"/>
</dbReference>
<feature type="chain" id="PRO_5041797873" description="TraB/GumN family protein" evidence="1">
    <location>
        <begin position="28"/>
        <end position="367"/>
    </location>
</feature>
<dbReference type="STRING" id="93064.BRX40_10320"/>
<evidence type="ECO:0000313" key="5">
    <source>
        <dbReference type="Proteomes" id="UP000286681"/>
    </source>
</evidence>
<keyword evidence="1" id="KW-0732">Signal</keyword>
<dbReference type="EMBL" id="CP018820">
    <property type="protein sequence ID" value="APR52766.1"/>
    <property type="molecule type" value="Genomic_DNA"/>
</dbReference>
<name>A0A1L6JA85_9SPHN</name>
<reference evidence="3 5" key="3">
    <citation type="submission" date="2018-07" db="EMBL/GenBank/DDBJ databases">
        <title>Genomic and Epidemiologic Investigation of an Indolent Hospital Outbreak.</title>
        <authorList>
            <person name="Johnson R.C."/>
            <person name="Deming C."/>
            <person name="Conlan S."/>
            <person name="Zellmer C.J."/>
            <person name="Michelin A.V."/>
            <person name="Lee-Lin S."/>
            <person name="Thomas P.J."/>
            <person name="Park M."/>
            <person name="Weingarten R.A."/>
            <person name="Less J."/>
            <person name="Dekker J.P."/>
            <person name="Frank K.M."/>
            <person name="Musser K.A."/>
            <person name="Mcquiston J.R."/>
            <person name="Henderson D.K."/>
            <person name="Lau A.F."/>
            <person name="Palmore T.N."/>
            <person name="Segre J.A."/>
        </authorList>
    </citation>
    <scope>NUCLEOTIDE SEQUENCE [LARGE SCALE GENOMIC DNA]</scope>
    <source>
        <strain evidence="3 5">SK-NIH.Env10_0317</strain>
    </source>
</reference>
<accession>A0A1L6JA85</accession>
<organism evidence="2 4">
    <name type="scientific">Sphingomonas koreensis</name>
    <dbReference type="NCBI Taxonomy" id="93064"/>
    <lineage>
        <taxon>Bacteria</taxon>
        <taxon>Pseudomonadati</taxon>
        <taxon>Pseudomonadota</taxon>
        <taxon>Alphaproteobacteria</taxon>
        <taxon>Sphingomonadales</taxon>
        <taxon>Sphingomonadaceae</taxon>
        <taxon>Sphingomonas</taxon>
    </lineage>
</organism>
<evidence type="ECO:0000313" key="4">
    <source>
        <dbReference type="Proteomes" id="UP000185161"/>
    </source>
</evidence>
<evidence type="ECO:0000256" key="1">
    <source>
        <dbReference type="SAM" id="SignalP"/>
    </source>
</evidence>